<protein>
    <submittedName>
        <fullName evidence="2">Uncharacterized protein</fullName>
    </submittedName>
</protein>
<evidence type="ECO:0000256" key="1">
    <source>
        <dbReference type="SAM" id="MobiDB-lite"/>
    </source>
</evidence>
<dbReference type="Proteomes" id="UP001642484">
    <property type="component" value="Unassembled WGS sequence"/>
</dbReference>
<evidence type="ECO:0000313" key="3">
    <source>
        <dbReference type="Proteomes" id="UP001642484"/>
    </source>
</evidence>
<organism evidence="2 3">
    <name type="scientific">Durusdinium trenchii</name>
    <dbReference type="NCBI Taxonomy" id="1381693"/>
    <lineage>
        <taxon>Eukaryota</taxon>
        <taxon>Sar</taxon>
        <taxon>Alveolata</taxon>
        <taxon>Dinophyceae</taxon>
        <taxon>Suessiales</taxon>
        <taxon>Symbiodiniaceae</taxon>
        <taxon>Durusdinium</taxon>
    </lineage>
</organism>
<name>A0ABP0R0N5_9DINO</name>
<sequence>MAPKKRTSGGGEPKSKAAKKASEGITPIAADSMALPHLTIFQEKEHLEKHNKTLDVFLSENLADEEVQSNLALLILLNGFMSNADVPGVEKLTMTVVQSAWLQSPANRLRMQEDLGMEDSVNLLVLKFECLYQTYENASQVASVYSLGKQESMAAVALMHRVPRATKDALTLMVRLSQQLLQTTMEQLKLSIEADMLKLRQWMGRWDVFAGQQGMLGVKYMEDRYLRGKAVCADFMEQKHKLMCFNHLNLGHAAIVSMQSQMGPDGITIIVLDTTFLMNSYEVSLNYAPPEHEGDRFAALYHADQAGEHVNCKETITGLAMSEYWDVSEQAGSKSRGRAVFGESIPSLESLAVVDGEVKTLNSNKIPEMVMQKLNGQPEFLKRILEDMQSLATPEWGTEGPWNFRRKLTSLESLPAVDFELAGMAAVAGKPELFVVITRTNNIWLINRAESDCELSAMEIFGFNTGTYVEDSTLIALADSKQLTTVADLVCKVASDRGVMEVRVVDHTLQPKVQADAAGLQKTLQYRYQVTPSAQVNSFKPKEIAGDDRMNLRPQVLGAVLQGRFTDIQRCSHCGIVWEAGLETLSSS</sequence>
<reference evidence="2 3" key="1">
    <citation type="submission" date="2024-02" db="EMBL/GenBank/DDBJ databases">
        <authorList>
            <person name="Chen Y."/>
            <person name="Shah S."/>
            <person name="Dougan E. K."/>
            <person name="Thang M."/>
            <person name="Chan C."/>
        </authorList>
    </citation>
    <scope>NUCLEOTIDE SEQUENCE [LARGE SCALE GENOMIC DNA]</scope>
</reference>
<dbReference type="EMBL" id="CAXAMN010025206">
    <property type="protein sequence ID" value="CAK9093398.1"/>
    <property type="molecule type" value="Genomic_DNA"/>
</dbReference>
<keyword evidence="3" id="KW-1185">Reference proteome</keyword>
<feature type="region of interest" description="Disordered" evidence="1">
    <location>
        <begin position="1"/>
        <end position="22"/>
    </location>
</feature>
<comment type="caution">
    <text evidence="2">The sequence shown here is derived from an EMBL/GenBank/DDBJ whole genome shotgun (WGS) entry which is preliminary data.</text>
</comment>
<proteinExistence type="predicted"/>
<gene>
    <name evidence="2" type="ORF">CCMP2556_LOCUS44640</name>
</gene>
<evidence type="ECO:0000313" key="2">
    <source>
        <dbReference type="EMBL" id="CAK9093398.1"/>
    </source>
</evidence>
<accession>A0ABP0R0N5</accession>